<reference evidence="3" key="3">
    <citation type="submission" date="2025-09" db="UniProtKB">
        <authorList>
            <consortium name="Ensembl"/>
        </authorList>
    </citation>
    <scope>IDENTIFICATION</scope>
</reference>
<dbReference type="EMBL" id="AFYH01202802">
    <property type="status" value="NOT_ANNOTATED_CDS"/>
    <property type="molecule type" value="Genomic_DNA"/>
</dbReference>
<dbReference type="SUPFAM" id="SSF48726">
    <property type="entry name" value="Immunoglobulin"/>
    <property type="match status" value="2"/>
</dbReference>
<evidence type="ECO:0000313" key="4">
    <source>
        <dbReference type="Proteomes" id="UP000008672"/>
    </source>
</evidence>
<dbReference type="EMBL" id="AFYH01202804">
    <property type="status" value="NOT_ANNOTATED_CDS"/>
    <property type="molecule type" value="Genomic_DNA"/>
</dbReference>
<dbReference type="InterPro" id="IPR013783">
    <property type="entry name" value="Ig-like_fold"/>
</dbReference>
<feature type="domain" description="Ig-like" evidence="2">
    <location>
        <begin position="144"/>
        <end position="234"/>
    </location>
</feature>
<dbReference type="EMBL" id="AFYH01202803">
    <property type="status" value="NOT_ANNOTATED_CDS"/>
    <property type="molecule type" value="Genomic_DNA"/>
</dbReference>
<dbReference type="PANTHER" id="PTHR44699:SF2">
    <property type="entry name" value="IMMUNOGLOBULIN SUPERFAMILY MEMBER 11-LIKE"/>
    <property type="match status" value="1"/>
</dbReference>
<protein>
    <submittedName>
        <fullName evidence="3">Zgc:165604</fullName>
    </submittedName>
</protein>
<feature type="transmembrane region" description="Helical" evidence="1">
    <location>
        <begin position="243"/>
        <end position="267"/>
    </location>
</feature>
<dbReference type="InParanoid" id="H3AG42"/>
<dbReference type="AlphaFoldDB" id="H3AG42"/>
<sequence>MGTNNRPNLWGVCAFKWEYILDPIKVSVGTSSIQVVRGDSALLPCSFITTAALNRLNIIWTVTPLSDQSYPQQVIAYEQSQIVESLSQYTGRVGFAISPTKSATIFINNTQTSDTGTYQCMVNNPPDTSQPNIGVIGLTVLVPPSTPICSSQGRADEGGSITLSCKVEEGIPAPIFTWERMEPQRQTLVTLLEAEDNRGMAVLHNLSTETSGLYRCTAYNLLSSASCSVQLHVQIAPSSPSGIVVGVVVTLVMGLVLLALFVLVLWLHHNGVKKWSEDEGSYNDIRYAP</sequence>
<dbReference type="EMBL" id="AFYH01202805">
    <property type="status" value="NOT_ANNOTATED_CDS"/>
    <property type="molecule type" value="Genomic_DNA"/>
</dbReference>
<dbReference type="InterPro" id="IPR036179">
    <property type="entry name" value="Ig-like_dom_sf"/>
</dbReference>
<dbReference type="Ensembl" id="ENSLACT00000008681.1">
    <property type="protein sequence ID" value="ENSLACP00000008613.1"/>
    <property type="gene ID" value="ENSLACG00000007614.1"/>
</dbReference>
<proteinExistence type="predicted"/>
<dbReference type="Pfam" id="PF13927">
    <property type="entry name" value="Ig_3"/>
    <property type="match status" value="1"/>
</dbReference>
<evidence type="ECO:0000256" key="1">
    <source>
        <dbReference type="SAM" id="Phobius"/>
    </source>
</evidence>
<dbReference type="OMA" id="PVNMEGE"/>
<dbReference type="eggNOG" id="ENOG502QQ96">
    <property type="taxonomic scope" value="Eukaryota"/>
</dbReference>
<dbReference type="InterPro" id="IPR042758">
    <property type="entry name" value="IGSF11"/>
</dbReference>
<keyword evidence="1" id="KW-0812">Transmembrane</keyword>
<dbReference type="SMART" id="SM00409">
    <property type="entry name" value="IG"/>
    <property type="match status" value="2"/>
</dbReference>
<dbReference type="InterPro" id="IPR007110">
    <property type="entry name" value="Ig-like_dom"/>
</dbReference>
<dbReference type="GeneTree" id="ENSGT00940000156392"/>
<dbReference type="PROSITE" id="PS50835">
    <property type="entry name" value="IG_LIKE"/>
    <property type="match status" value="2"/>
</dbReference>
<accession>H3AG42</accession>
<dbReference type="HOGENOM" id="CLU_040549_4_1_1"/>
<reference evidence="3" key="2">
    <citation type="submission" date="2025-08" db="UniProtKB">
        <authorList>
            <consortium name="Ensembl"/>
        </authorList>
    </citation>
    <scope>IDENTIFICATION</scope>
</reference>
<dbReference type="Gene3D" id="2.60.40.10">
    <property type="entry name" value="Immunoglobulins"/>
    <property type="match status" value="2"/>
</dbReference>
<dbReference type="EMBL" id="AFYH01202806">
    <property type="status" value="NOT_ANNOTATED_CDS"/>
    <property type="molecule type" value="Genomic_DNA"/>
</dbReference>
<evidence type="ECO:0000313" key="3">
    <source>
        <dbReference type="Ensembl" id="ENSLACP00000008613.1"/>
    </source>
</evidence>
<dbReference type="InterPro" id="IPR003599">
    <property type="entry name" value="Ig_sub"/>
</dbReference>
<organism evidence="3 4">
    <name type="scientific">Latimeria chalumnae</name>
    <name type="common">Coelacanth</name>
    <dbReference type="NCBI Taxonomy" id="7897"/>
    <lineage>
        <taxon>Eukaryota</taxon>
        <taxon>Metazoa</taxon>
        <taxon>Chordata</taxon>
        <taxon>Craniata</taxon>
        <taxon>Vertebrata</taxon>
        <taxon>Euteleostomi</taxon>
        <taxon>Coelacanthiformes</taxon>
        <taxon>Coelacanthidae</taxon>
        <taxon>Latimeria</taxon>
    </lineage>
</organism>
<keyword evidence="4" id="KW-1185">Reference proteome</keyword>
<dbReference type="InterPro" id="IPR013106">
    <property type="entry name" value="Ig_V-set"/>
</dbReference>
<dbReference type="STRING" id="7897.ENSLACP00000008613"/>
<evidence type="ECO:0000259" key="2">
    <source>
        <dbReference type="PROSITE" id="PS50835"/>
    </source>
</evidence>
<dbReference type="Pfam" id="PF07686">
    <property type="entry name" value="V-set"/>
    <property type="match status" value="1"/>
</dbReference>
<feature type="domain" description="Ig-like" evidence="2">
    <location>
        <begin position="23"/>
        <end position="134"/>
    </location>
</feature>
<name>H3AG42_LATCH</name>
<dbReference type="PANTHER" id="PTHR44699">
    <property type="entry name" value="IMMUNOGLOBULIN SUPERFAMILY MEMBER 11"/>
    <property type="match status" value="1"/>
</dbReference>
<dbReference type="Proteomes" id="UP000008672">
    <property type="component" value="Unassembled WGS sequence"/>
</dbReference>
<keyword evidence="1" id="KW-1133">Transmembrane helix</keyword>
<keyword evidence="1" id="KW-0472">Membrane</keyword>
<reference evidence="4" key="1">
    <citation type="submission" date="2011-08" db="EMBL/GenBank/DDBJ databases">
        <title>The draft genome of Latimeria chalumnae.</title>
        <authorList>
            <person name="Di Palma F."/>
            <person name="Alfoldi J."/>
            <person name="Johnson J."/>
            <person name="Berlin A."/>
            <person name="Gnerre S."/>
            <person name="Jaffe D."/>
            <person name="MacCallum I."/>
            <person name="Young S."/>
            <person name="Walker B.J."/>
            <person name="Lander E."/>
            <person name="Lindblad-Toh K."/>
        </authorList>
    </citation>
    <scope>NUCLEOTIDE SEQUENCE [LARGE SCALE GENOMIC DNA]</scope>
    <source>
        <strain evidence="4">Wild caught</strain>
    </source>
</reference>